<dbReference type="EMBL" id="CM055095">
    <property type="protein sequence ID" value="KAJ7558191.1"/>
    <property type="molecule type" value="Genomic_DNA"/>
</dbReference>
<dbReference type="Proteomes" id="UP001162992">
    <property type="component" value="Chromosome 4"/>
</dbReference>
<evidence type="ECO:0000313" key="2">
    <source>
        <dbReference type="Proteomes" id="UP001162992"/>
    </source>
</evidence>
<organism evidence="1 2">
    <name type="scientific">Diphasiastrum complanatum</name>
    <name type="common">Issler's clubmoss</name>
    <name type="synonym">Lycopodium complanatum</name>
    <dbReference type="NCBI Taxonomy" id="34168"/>
    <lineage>
        <taxon>Eukaryota</taxon>
        <taxon>Viridiplantae</taxon>
        <taxon>Streptophyta</taxon>
        <taxon>Embryophyta</taxon>
        <taxon>Tracheophyta</taxon>
        <taxon>Lycopodiopsida</taxon>
        <taxon>Lycopodiales</taxon>
        <taxon>Lycopodiaceae</taxon>
        <taxon>Lycopodioideae</taxon>
        <taxon>Diphasiastrum</taxon>
    </lineage>
</organism>
<comment type="caution">
    <text evidence="1">The sequence shown here is derived from an EMBL/GenBank/DDBJ whole genome shotgun (WGS) entry which is preliminary data.</text>
</comment>
<sequence length="1033" mass="115478">MLFLNCSLDRSLLCCKASPEKNLFCQVTDASSPFESRPTRASLLLQPLAAAQKRLIEELWKQFFLDPWQWWDHRLDKKIARYPDFKHKRTKEALWVDGKSTPEWAKAKLAAMPADTMQRSVFSWTSMISKLVKEGKSTKALESFYKMQKQGVVPNKFTFVAVLKACASLAALEQGRDVHAQAIQRGCGSDIFVGCCLVDMYSKCGSIIDAWKVFENMPTHDLVLWNAMIMGFVKCGQAEQALKLLEQMPRERVQPDRVTYVGGLKACSSIGDLEKGKHFHKQVIQAGWDSDIFVANCLVDMYAKCGSTGDALEIFNNIQHRDAVSWNAMIMGYVKCGQGHEALSFFKQMQTEKVQPERVTFVGALNACASISALEEGRHIHVQVCQSHYKSDIIVKNCLIDMYTKCKSIEDACTVFNNMETPDVVSWSTIIVGYSKYGEGKKALALFRQMQKEEVKPDKVTYIGALSACTCVEMLEEGRYLHSNILQSGCKTDISLNNCLVDMYAKCGSIEDARRVFHGMPLHNLVCWNVMILGYVKCGAGEKAIEMFQQMQQEGVCPDSITYVGVINACSSVAALEEGRRVHEKVIKEGLEADIFVGNSLVDMYIKCGCIEDACRVFDSMSAQDVVTWNAMIAGYAKCGQGDIALELFNKMQKENIQPNSVTFLAVLNACASITALEEGRRVHAKAIQYGCESEVNVANCLVDMYSKCGSIEDAWKVFNNMTIRSVISWSAMLGGYAMHGLGIKALHLFHMMCQEGEEMDTTTFICLLSACSHAGLLDEGQYYFESMISVYAIPSTVIHCSCMVDLLGRSGYVDEAENLVKRMPCQPDISILTALLGACRRFGKVATGEHVAKQLLELDPNNASAYVLLSSTYAASGNWDNTAKVKNLRKERNVHKQPGRTWIEVNNQVHTFVVNDTQHPQIVEILAELKSLSEKMAKAGYVPDTNVVLHDVEEEEKRNILCHHSEKLAISFGLISTPPGTALRLFKNLRVCGDCHTATKFISKMLGRDMIVRDANRFHHFRDGFCSCRDYW</sequence>
<gene>
    <name evidence="1" type="ORF">O6H91_04G027500</name>
</gene>
<reference evidence="2" key="1">
    <citation type="journal article" date="2024" name="Proc. Natl. Acad. Sci. U.S.A.">
        <title>Extraordinary preservation of gene collinearity over three hundred million years revealed in homosporous lycophytes.</title>
        <authorList>
            <person name="Li C."/>
            <person name="Wickell D."/>
            <person name="Kuo L.Y."/>
            <person name="Chen X."/>
            <person name="Nie B."/>
            <person name="Liao X."/>
            <person name="Peng D."/>
            <person name="Ji J."/>
            <person name="Jenkins J."/>
            <person name="Williams M."/>
            <person name="Shu S."/>
            <person name="Plott C."/>
            <person name="Barry K."/>
            <person name="Rajasekar S."/>
            <person name="Grimwood J."/>
            <person name="Han X."/>
            <person name="Sun S."/>
            <person name="Hou Z."/>
            <person name="He W."/>
            <person name="Dai G."/>
            <person name="Sun C."/>
            <person name="Schmutz J."/>
            <person name="Leebens-Mack J.H."/>
            <person name="Li F.W."/>
            <person name="Wang L."/>
        </authorList>
    </citation>
    <scope>NUCLEOTIDE SEQUENCE [LARGE SCALE GENOMIC DNA]</scope>
    <source>
        <strain evidence="2">cv. PW_Plant_1</strain>
    </source>
</reference>
<accession>A0ACC2DVC6</accession>
<evidence type="ECO:0000313" key="1">
    <source>
        <dbReference type="EMBL" id="KAJ7558191.1"/>
    </source>
</evidence>
<name>A0ACC2DVC6_DIPCM</name>
<proteinExistence type="predicted"/>
<keyword evidence="2" id="KW-1185">Reference proteome</keyword>
<protein>
    <submittedName>
        <fullName evidence="1">Uncharacterized protein</fullName>
    </submittedName>
</protein>